<dbReference type="SMART" id="SM00854">
    <property type="entry name" value="PGA_cap"/>
    <property type="match status" value="1"/>
</dbReference>
<reference evidence="4 5" key="1">
    <citation type="submission" date="2017-11" db="EMBL/GenBank/DDBJ databases">
        <title>Genome sequence and genome mining of multiple bioactive secondary metabolites from a deep sea-derived Bacillus siamensis SCSIO 05746.</title>
        <authorList>
            <person name="Pan H.-Q."/>
            <person name="Ju J.-H."/>
        </authorList>
    </citation>
    <scope>NUCLEOTIDE SEQUENCE [LARGE SCALE GENOMIC DNA]</scope>
    <source>
        <strain evidence="4 5">SCSIO 05746</strain>
    </source>
</reference>
<dbReference type="RefSeq" id="WP_101605362.1">
    <property type="nucleotide sequence ID" value="NZ_CP025001.1"/>
</dbReference>
<evidence type="ECO:0000313" key="5">
    <source>
        <dbReference type="Proteomes" id="UP000234366"/>
    </source>
</evidence>
<evidence type="ECO:0000313" key="4">
    <source>
        <dbReference type="EMBL" id="AUJ75780.1"/>
    </source>
</evidence>
<dbReference type="Proteomes" id="UP000234366">
    <property type="component" value="Chromosome"/>
</dbReference>
<keyword evidence="5" id="KW-1185">Reference proteome</keyword>
<accession>A0AAI8HKT2</accession>
<sequence>MSNDEKQLSFQEKLLKLTKQQKKKTNLHVFIALPIVFCLMFICILTGKAETPSVKRNADDLVSASFVGDIMMGRNVEKVTKHNGTESVFRYAKPFFEASDYVSGNFENPVTYKKNYKEADKNIHLQSDKDAVKVLKDTNFTVLTAANNHAMDYGPQGMRDTVEEFSKQNLELVGAGLTLKEAEQNISYQDVNGIKIATLGFTDVSGKGFAAKRNAPGVLPADPELFIPMISKAKKKADLVIVQTHWGQEYDNDPNDRQRQLARAMSDAGADIIVGHHPHVLEPIEMYHGTVIFYSLGNFVFDQGWTRTRDTALVQYHLQKNGTGRFEVTPMNIHEATPAPVKKGSINHKTIIRELTKESNFKWSVKDGKLTFDVDHSNILKKKAEGKTNENH</sequence>
<dbReference type="CDD" id="cd07381">
    <property type="entry name" value="MPP_CapA"/>
    <property type="match status" value="1"/>
</dbReference>
<dbReference type="EMBL" id="CP025001">
    <property type="protein sequence ID" value="AUJ75780.1"/>
    <property type="molecule type" value="Genomic_DNA"/>
</dbReference>
<dbReference type="Gene3D" id="3.60.21.10">
    <property type="match status" value="1"/>
</dbReference>
<dbReference type="SUPFAM" id="SSF56300">
    <property type="entry name" value="Metallo-dependent phosphatases"/>
    <property type="match status" value="1"/>
</dbReference>
<name>A0AAI8HKT2_9BACI</name>
<protein>
    <submittedName>
        <fullName evidence="4">Capsular biosynthesis protein</fullName>
    </submittedName>
</protein>
<evidence type="ECO:0000259" key="3">
    <source>
        <dbReference type="SMART" id="SM00854"/>
    </source>
</evidence>
<evidence type="ECO:0000256" key="1">
    <source>
        <dbReference type="ARBA" id="ARBA00005662"/>
    </source>
</evidence>
<keyword evidence="2" id="KW-0472">Membrane</keyword>
<gene>
    <name evidence="4" type="ORF">CWD84_02540</name>
</gene>
<dbReference type="AlphaFoldDB" id="A0AAI8HKT2"/>
<dbReference type="InterPro" id="IPR052169">
    <property type="entry name" value="CW_Biosynth-Accessory"/>
</dbReference>
<dbReference type="KEGG" id="bsia:CWD84_02540"/>
<evidence type="ECO:0000256" key="2">
    <source>
        <dbReference type="SAM" id="Phobius"/>
    </source>
</evidence>
<dbReference type="PANTHER" id="PTHR33393">
    <property type="entry name" value="POLYGLUTAMINE SYNTHESIS ACCESSORY PROTEIN RV0574C-RELATED"/>
    <property type="match status" value="1"/>
</dbReference>
<feature type="domain" description="Capsule synthesis protein CapA" evidence="3">
    <location>
        <begin position="63"/>
        <end position="303"/>
    </location>
</feature>
<keyword evidence="2" id="KW-0812">Transmembrane</keyword>
<comment type="similarity">
    <text evidence="1">Belongs to the CapA family.</text>
</comment>
<feature type="transmembrane region" description="Helical" evidence="2">
    <location>
        <begin position="27"/>
        <end position="47"/>
    </location>
</feature>
<proteinExistence type="inferred from homology"/>
<dbReference type="PANTHER" id="PTHR33393:SF13">
    <property type="entry name" value="PGA BIOSYNTHESIS PROTEIN CAPA"/>
    <property type="match status" value="1"/>
</dbReference>
<dbReference type="InterPro" id="IPR019079">
    <property type="entry name" value="Capsule_synth_CapA"/>
</dbReference>
<keyword evidence="2" id="KW-1133">Transmembrane helix</keyword>
<dbReference type="Pfam" id="PF09587">
    <property type="entry name" value="PGA_cap"/>
    <property type="match status" value="1"/>
</dbReference>
<dbReference type="InterPro" id="IPR029052">
    <property type="entry name" value="Metallo-depent_PP-like"/>
</dbReference>
<organism evidence="4 5">
    <name type="scientific">Bacillus siamensis</name>
    <dbReference type="NCBI Taxonomy" id="659243"/>
    <lineage>
        <taxon>Bacteria</taxon>
        <taxon>Bacillati</taxon>
        <taxon>Bacillota</taxon>
        <taxon>Bacilli</taxon>
        <taxon>Bacillales</taxon>
        <taxon>Bacillaceae</taxon>
        <taxon>Bacillus</taxon>
        <taxon>Bacillus amyloliquefaciens group</taxon>
    </lineage>
</organism>